<dbReference type="RefSeq" id="WP_046452193.1">
    <property type="nucleotide sequence ID" value="NZ_CACRUV010000001.1"/>
</dbReference>
<dbReference type="EMBL" id="WNCN01000003">
    <property type="protein sequence ID" value="MTU38383.1"/>
    <property type="molecule type" value="Genomic_DNA"/>
</dbReference>
<dbReference type="GO" id="GO:0016209">
    <property type="term" value="F:antioxidant activity"/>
    <property type="evidence" value="ECO:0007669"/>
    <property type="project" value="InterPro"/>
</dbReference>
<dbReference type="PROSITE" id="PS51352">
    <property type="entry name" value="THIOREDOXIN_2"/>
    <property type="match status" value="1"/>
</dbReference>
<dbReference type="Gene3D" id="3.40.30.10">
    <property type="entry name" value="Glutaredoxin"/>
    <property type="match status" value="1"/>
</dbReference>
<dbReference type="InterPro" id="IPR000866">
    <property type="entry name" value="AhpC/TSA"/>
</dbReference>
<dbReference type="PANTHER" id="PTHR42852">
    <property type="entry name" value="THIOL:DISULFIDE INTERCHANGE PROTEIN DSBE"/>
    <property type="match status" value="1"/>
</dbReference>
<dbReference type="Proteomes" id="UP000434916">
    <property type="component" value="Unassembled WGS sequence"/>
</dbReference>
<name>A0A3E4ZMG5_9BACT</name>
<dbReference type="InterPro" id="IPR036249">
    <property type="entry name" value="Thioredoxin-like_sf"/>
</dbReference>
<dbReference type="GO" id="GO:0016491">
    <property type="term" value="F:oxidoreductase activity"/>
    <property type="evidence" value="ECO:0007669"/>
    <property type="project" value="InterPro"/>
</dbReference>
<dbReference type="InterPro" id="IPR050553">
    <property type="entry name" value="Thioredoxin_ResA/DsbE_sf"/>
</dbReference>
<keyword evidence="4" id="KW-1185">Reference proteome</keyword>
<evidence type="ECO:0000313" key="2">
    <source>
        <dbReference type="EMBL" id="MTU38383.1"/>
    </source>
</evidence>
<evidence type="ECO:0000259" key="1">
    <source>
        <dbReference type="PROSITE" id="PS51352"/>
    </source>
</evidence>
<gene>
    <name evidence="2" type="ORF">GMD82_02415</name>
    <name evidence="3" type="ORF">GME02_13745</name>
</gene>
<evidence type="ECO:0000313" key="3">
    <source>
        <dbReference type="EMBL" id="MTV02690.1"/>
    </source>
</evidence>
<reference evidence="4 5" key="1">
    <citation type="journal article" date="2019" name="Nat. Med.">
        <title>A library of human gut bacterial isolates paired with longitudinal multiomics data enables mechanistic microbiome research.</title>
        <authorList>
            <person name="Poyet M."/>
            <person name="Groussin M."/>
            <person name="Gibbons S.M."/>
            <person name="Avila-Pacheco J."/>
            <person name="Jiang X."/>
            <person name="Kearney S.M."/>
            <person name="Perrotta A.R."/>
            <person name="Berdy B."/>
            <person name="Zhao S."/>
            <person name="Lieberman T.D."/>
            <person name="Swanson P.K."/>
            <person name="Smith M."/>
            <person name="Roesemann S."/>
            <person name="Alexander J.E."/>
            <person name="Rich S.A."/>
            <person name="Livny J."/>
            <person name="Vlamakis H."/>
            <person name="Clish C."/>
            <person name="Bullock K."/>
            <person name="Deik A."/>
            <person name="Scott J."/>
            <person name="Pierce K.A."/>
            <person name="Xavier R.J."/>
            <person name="Alm E.J."/>
        </authorList>
    </citation>
    <scope>NUCLEOTIDE SEQUENCE [LARGE SCALE GENOMIC DNA]</scope>
    <source>
        <strain evidence="3 5">BIOML-A11</strain>
        <strain evidence="2 4">BIOML-A29</strain>
    </source>
</reference>
<feature type="domain" description="Thioredoxin" evidence="1">
    <location>
        <begin position="243"/>
        <end position="381"/>
    </location>
</feature>
<dbReference type="CDD" id="cd02966">
    <property type="entry name" value="TlpA_like_family"/>
    <property type="match status" value="1"/>
</dbReference>
<sequence length="381" mass="43051">MKTLAWLFGIFVCASSAYGQKTVTIEGDIRNMPDTVRFFCAEMKGNGMDVRPEDQEKMVNGKFKFTREADRTTKMYISLNNTGYTVWVKPGANIKITGEAPYVQNWLAESDIPIPEQVELNRFREATREENIRIHDLTAECMKLLPKIRAKDSVAKQEFASIRQTVNSIHDEIILQKELLLMLDYPITDAGLEELRDAAKSCQAGKLKDKALVVSVYSKLTDEQRQSRLGEEITSLLSISSTVQEGDKIADVELKDIKGNIHHLSDYKGKYIILDFWSRYCGPCLDAFPLLKEIAEKYKEKIVVISLSVDPEAVWKETEVKESADNWLQLSDGLGMSGIAAHYGVHALPSFIYISPESTVLKAGQGYKFLSEDIRTFIKDK</sequence>
<evidence type="ECO:0000313" key="5">
    <source>
        <dbReference type="Proteomes" id="UP000482671"/>
    </source>
</evidence>
<dbReference type="EMBL" id="WNDD01000015">
    <property type="protein sequence ID" value="MTV02690.1"/>
    <property type="molecule type" value="Genomic_DNA"/>
</dbReference>
<comment type="caution">
    <text evidence="3">The sequence shown here is derived from an EMBL/GenBank/DDBJ whole genome shotgun (WGS) entry which is preliminary data.</text>
</comment>
<proteinExistence type="predicted"/>
<evidence type="ECO:0000313" key="4">
    <source>
        <dbReference type="Proteomes" id="UP000434916"/>
    </source>
</evidence>
<dbReference type="Proteomes" id="UP000482671">
    <property type="component" value="Unassembled WGS sequence"/>
</dbReference>
<accession>A0A3E4ZMG5</accession>
<dbReference type="PANTHER" id="PTHR42852:SF13">
    <property type="entry name" value="PROTEIN DIPZ"/>
    <property type="match status" value="1"/>
</dbReference>
<dbReference type="STRING" id="46503.ERS852463_01454"/>
<dbReference type="AlphaFoldDB" id="A0A3E4ZMG5"/>
<dbReference type="SUPFAM" id="SSF52833">
    <property type="entry name" value="Thioredoxin-like"/>
    <property type="match status" value="1"/>
</dbReference>
<protein>
    <submittedName>
        <fullName evidence="3">Redoxin domain-containing protein</fullName>
    </submittedName>
</protein>
<dbReference type="Pfam" id="PF00578">
    <property type="entry name" value="AhpC-TSA"/>
    <property type="match status" value="1"/>
</dbReference>
<dbReference type="InterPro" id="IPR013766">
    <property type="entry name" value="Thioredoxin_domain"/>
</dbReference>
<organism evidence="3 5">
    <name type="scientific">Parabacteroides merdae</name>
    <dbReference type="NCBI Taxonomy" id="46503"/>
    <lineage>
        <taxon>Bacteria</taxon>
        <taxon>Pseudomonadati</taxon>
        <taxon>Bacteroidota</taxon>
        <taxon>Bacteroidia</taxon>
        <taxon>Bacteroidales</taxon>
        <taxon>Tannerellaceae</taxon>
        <taxon>Parabacteroides</taxon>
    </lineage>
</organism>